<accession>A0A1I5LYM9</accession>
<evidence type="ECO:0000313" key="10">
    <source>
        <dbReference type="EMBL" id="SFP02439.1"/>
    </source>
</evidence>
<keyword evidence="3" id="KW-0808">Transferase</keyword>
<feature type="transmembrane region" description="Helical" evidence="9">
    <location>
        <begin position="166"/>
        <end position="188"/>
    </location>
</feature>
<keyword evidence="6 9" id="KW-0472">Membrane</keyword>
<evidence type="ECO:0000256" key="6">
    <source>
        <dbReference type="ARBA" id="ARBA00023136"/>
    </source>
</evidence>
<feature type="transmembrane region" description="Helical" evidence="9">
    <location>
        <begin position="354"/>
        <end position="371"/>
    </location>
</feature>
<dbReference type="GO" id="GO:0016758">
    <property type="term" value="F:hexosyltransferase activity"/>
    <property type="evidence" value="ECO:0007669"/>
    <property type="project" value="InterPro"/>
</dbReference>
<evidence type="ECO:0000256" key="5">
    <source>
        <dbReference type="ARBA" id="ARBA00022989"/>
    </source>
</evidence>
<feature type="transmembrane region" description="Helical" evidence="9">
    <location>
        <begin position="318"/>
        <end position="334"/>
    </location>
</feature>
<reference evidence="11" key="1">
    <citation type="submission" date="2016-10" db="EMBL/GenBank/DDBJ databases">
        <authorList>
            <person name="Varghese N."/>
            <person name="Submissions S."/>
        </authorList>
    </citation>
    <scope>NUCLEOTIDE SEQUENCE [LARGE SCALE GENOMIC DNA]</scope>
    <source>
        <strain evidence="11">DSM 44208</strain>
    </source>
</reference>
<keyword evidence="11" id="KW-1185">Reference proteome</keyword>
<dbReference type="STRING" id="1523247.SAMN05660464_2000"/>
<evidence type="ECO:0000256" key="4">
    <source>
        <dbReference type="ARBA" id="ARBA00022692"/>
    </source>
</evidence>
<gene>
    <name evidence="10" type="ORF">SAMN05660464_2000</name>
</gene>
<dbReference type="RefSeq" id="WP_169064008.1">
    <property type="nucleotide sequence ID" value="NZ_FOWQ01000002.1"/>
</dbReference>
<protein>
    <recommendedName>
        <fullName evidence="12">Arabinofuranan 3-O-arabinosyltransferase</fullName>
    </recommendedName>
</protein>
<evidence type="ECO:0000256" key="8">
    <source>
        <dbReference type="SAM" id="MobiDB-lite"/>
    </source>
</evidence>
<dbReference type="InterPro" id="IPR018584">
    <property type="entry name" value="GT87"/>
</dbReference>
<evidence type="ECO:0008006" key="12">
    <source>
        <dbReference type="Google" id="ProtNLM"/>
    </source>
</evidence>
<name>A0A1I5LYM9_9ACTN</name>
<dbReference type="EMBL" id="FOWQ01000002">
    <property type="protein sequence ID" value="SFP02439.1"/>
    <property type="molecule type" value="Genomic_DNA"/>
</dbReference>
<feature type="compositionally biased region" description="Basic and acidic residues" evidence="8">
    <location>
        <begin position="383"/>
        <end position="393"/>
    </location>
</feature>
<dbReference type="AlphaFoldDB" id="A0A1I5LYM9"/>
<proteinExistence type="inferred from homology"/>
<evidence type="ECO:0000313" key="11">
    <source>
        <dbReference type="Proteomes" id="UP000198857"/>
    </source>
</evidence>
<feature type="transmembrane region" description="Helical" evidence="9">
    <location>
        <begin position="284"/>
        <end position="306"/>
    </location>
</feature>
<keyword evidence="4 9" id="KW-0812">Transmembrane</keyword>
<feature type="transmembrane region" description="Helical" evidence="9">
    <location>
        <begin position="85"/>
        <end position="108"/>
    </location>
</feature>
<keyword evidence="2" id="KW-1003">Cell membrane</keyword>
<feature type="region of interest" description="Disordered" evidence="8">
    <location>
        <begin position="375"/>
        <end position="420"/>
    </location>
</feature>
<dbReference type="Proteomes" id="UP000198857">
    <property type="component" value="Unassembled WGS sequence"/>
</dbReference>
<sequence>MPDHSRGLQRVAWTRAARAVLWPLAVGSLLHLAVRSATGTASDLAILWRSGASLAAGGPLYDPGLEFIYPPLAGWLVAPLGLLPFRGAVLVVVVVGLAATVAATVLLLRLVGVRATSPVLPGVLLVLAHSRPLIGLLDQGNVDTVLLLAESGIIALLLARRDLAAGALLGAACAVKPTLAPVVLALVLLGRGRALLAAAVSGGVLTAVGLLTVPDRATFFTGVLPLLAGGNRTELAPFNRSLHGAAVELGLPPALDLALRAAAFGLACWVAWRRRSGPEAPVEVVPLLVLGTLLASSFSWANYSIYLLPLLVTAARRGSLVCAWPAWAGVYLFATDDAWHVEGLTGLPDTLLRLLPLGGWLLLLGACTVAAHSTRTAAPGRHPVPESDRDRAGARTARTPSRTNAPRAGVEDVSVGDPRG</sequence>
<feature type="transmembrane region" description="Helical" evidence="9">
    <location>
        <begin position="194"/>
        <end position="213"/>
    </location>
</feature>
<evidence type="ECO:0000256" key="9">
    <source>
        <dbReference type="SAM" id="Phobius"/>
    </source>
</evidence>
<evidence type="ECO:0000256" key="2">
    <source>
        <dbReference type="ARBA" id="ARBA00022475"/>
    </source>
</evidence>
<dbReference type="Pfam" id="PF09594">
    <property type="entry name" value="GT87"/>
    <property type="match status" value="1"/>
</dbReference>
<comment type="similarity">
    <text evidence="7">Belongs to the glycosyltransferase 87 family.</text>
</comment>
<dbReference type="GO" id="GO:0005886">
    <property type="term" value="C:plasma membrane"/>
    <property type="evidence" value="ECO:0007669"/>
    <property type="project" value="UniProtKB-SubCell"/>
</dbReference>
<comment type="subcellular location">
    <subcellularLocation>
        <location evidence="1">Cell membrane</location>
        <topology evidence="1">Multi-pass membrane protein</topology>
    </subcellularLocation>
</comment>
<organism evidence="10 11">
    <name type="scientific">Geodermatophilus dictyosporus</name>
    <dbReference type="NCBI Taxonomy" id="1523247"/>
    <lineage>
        <taxon>Bacteria</taxon>
        <taxon>Bacillati</taxon>
        <taxon>Actinomycetota</taxon>
        <taxon>Actinomycetes</taxon>
        <taxon>Geodermatophilales</taxon>
        <taxon>Geodermatophilaceae</taxon>
        <taxon>Geodermatophilus</taxon>
    </lineage>
</organism>
<evidence type="ECO:0000256" key="3">
    <source>
        <dbReference type="ARBA" id="ARBA00022679"/>
    </source>
</evidence>
<evidence type="ECO:0000256" key="1">
    <source>
        <dbReference type="ARBA" id="ARBA00004651"/>
    </source>
</evidence>
<evidence type="ECO:0000256" key="7">
    <source>
        <dbReference type="ARBA" id="ARBA00024033"/>
    </source>
</evidence>
<keyword evidence="5 9" id="KW-1133">Transmembrane helix</keyword>